<accession>A0A521CVF3</accession>
<reference evidence="3 4" key="1">
    <citation type="submission" date="2017-05" db="EMBL/GenBank/DDBJ databases">
        <authorList>
            <person name="Varghese N."/>
            <person name="Submissions S."/>
        </authorList>
    </citation>
    <scope>NUCLEOTIDE SEQUENCE [LARGE SCALE GENOMIC DNA]</scope>
    <source>
        <strain evidence="3 4">DSM 21194</strain>
    </source>
</reference>
<keyword evidence="4" id="KW-1185">Reference proteome</keyword>
<gene>
    <name evidence="3" type="ORF">SAMN06265218_107142</name>
</gene>
<comment type="similarity">
    <text evidence="1">Belongs to the universal stress protein A family.</text>
</comment>
<protein>
    <submittedName>
        <fullName evidence="3">Nucleotide-binding universal stress protein, UspA family</fullName>
    </submittedName>
</protein>
<dbReference type="AlphaFoldDB" id="A0A521CVF3"/>
<dbReference type="SUPFAM" id="SSF52402">
    <property type="entry name" value="Adenine nucleotide alpha hydrolases-like"/>
    <property type="match status" value="2"/>
</dbReference>
<name>A0A521CVF3_9BACT</name>
<proteinExistence type="inferred from homology"/>
<evidence type="ECO:0000313" key="3">
    <source>
        <dbReference type="EMBL" id="SMO63426.1"/>
    </source>
</evidence>
<evidence type="ECO:0000313" key="4">
    <source>
        <dbReference type="Proteomes" id="UP000317593"/>
    </source>
</evidence>
<dbReference type="Gene3D" id="3.40.50.12370">
    <property type="match status" value="1"/>
</dbReference>
<evidence type="ECO:0000256" key="1">
    <source>
        <dbReference type="ARBA" id="ARBA00008791"/>
    </source>
</evidence>
<dbReference type="RefSeq" id="WP_142714387.1">
    <property type="nucleotide sequence ID" value="NZ_FXTH01000007.1"/>
</dbReference>
<feature type="domain" description="UspA" evidence="2">
    <location>
        <begin position="12"/>
        <end position="149"/>
    </location>
</feature>
<dbReference type="EMBL" id="FXTH01000007">
    <property type="protein sequence ID" value="SMO63426.1"/>
    <property type="molecule type" value="Genomic_DNA"/>
</dbReference>
<dbReference type="CDD" id="cd00293">
    <property type="entry name" value="USP-like"/>
    <property type="match status" value="1"/>
</dbReference>
<sequence length="289" mass="33049">MFPAMTPLRINQLLFPTDFSETAHKALPFALDIAKRSGARLTLMHTIEEPYDFAPMAQEIKQQIRNRIESLFKEQLDDILKNERYKDIEINIEIRNGPATYSILDLAEEMKADLIMMGTTGASGIDKILVGSTTSKVISQSPVPVLAVPKNYEHDFYNGLDSITFLTDYKDEDLEAVRSTSYFAQLYDAKVVVLHIEKELNLRAKIMHEGFRELVSQQISSNSMQFELIIEDDFETGIASYLDAQWSSVLALVRYKKSFFTKLWTKDHTKKLGFYSKLPLLVFIGNDLQ</sequence>
<organism evidence="3 4">
    <name type="scientific">Fodinibius sediminis</name>
    <dbReference type="NCBI Taxonomy" id="1214077"/>
    <lineage>
        <taxon>Bacteria</taxon>
        <taxon>Pseudomonadati</taxon>
        <taxon>Balneolota</taxon>
        <taxon>Balneolia</taxon>
        <taxon>Balneolales</taxon>
        <taxon>Balneolaceae</taxon>
        <taxon>Fodinibius</taxon>
    </lineage>
</organism>
<evidence type="ECO:0000259" key="2">
    <source>
        <dbReference type="Pfam" id="PF00582"/>
    </source>
</evidence>
<dbReference type="PANTHER" id="PTHR46268:SF22">
    <property type="entry name" value="SENSOR PROTEIN KDPD-RELATED"/>
    <property type="match status" value="1"/>
</dbReference>
<dbReference type="Pfam" id="PF00582">
    <property type="entry name" value="Usp"/>
    <property type="match status" value="1"/>
</dbReference>
<dbReference type="InterPro" id="IPR006015">
    <property type="entry name" value="Universal_stress_UspA"/>
</dbReference>
<dbReference type="InterPro" id="IPR006016">
    <property type="entry name" value="UspA"/>
</dbReference>
<dbReference type="OrthoDB" id="9788959at2"/>
<dbReference type="Proteomes" id="UP000317593">
    <property type="component" value="Unassembled WGS sequence"/>
</dbReference>
<dbReference type="PRINTS" id="PR01438">
    <property type="entry name" value="UNVRSLSTRESS"/>
</dbReference>
<dbReference type="PANTHER" id="PTHR46268">
    <property type="entry name" value="STRESS RESPONSE PROTEIN NHAX"/>
    <property type="match status" value="1"/>
</dbReference>